<reference evidence="2 3" key="1">
    <citation type="submission" date="2019-08" db="EMBL/GenBank/DDBJ databases">
        <title>In-depth cultivation of the pig gut microbiome towards novel bacterial diversity and tailored functional studies.</title>
        <authorList>
            <person name="Wylensek D."/>
            <person name="Hitch T.C.A."/>
            <person name="Clavel T."/>
        </authorList>
    </citation>
    <scope>NUCLEOTIDE SEQUENCE [LARGE SCALE GENOMIC DNA]</scope>
    <source>
        <strain evidence="2 3">WCA-693-APC-5D-A</strain>
    </source>
</reference>
<feature type="domain" description="Spore protein YkvP/CgeB glycosyl transferase-like" evidence="1">
    <location>
        <begin position="250"/>
        <end position="393"/>
    </location>
</feature>
<dbReference type="GO" id="GO:0016740">
    <property type="term" value="F:transferase activity"/>
    <property type="evidence" value="ECO:0007669"/>
    <property type="project" value="UniProtKB-KW"/>
</dbReference>
<organism evidence="2 3">
    <name type="scientific">Anaerovibrio slackiae</name>
    <dbReference type="NCBI Taxonomy" id="2652309"/>
    <lineage>
        <taxon>Bacteria</taxon>
        <taxon>Bacillati</taxon>
        <taxon>Bacillota</taxon>
        <taxon>Negativicutes</taxon>
        <taxon>Selenomonadales</taxon>
        <taxon>Selenomonadaceae</taxon>
        <taxon>Anaerovibrio</taxon>
    </lineage>
</organism>
<comment type="caution">
    <text evidence="2">The sequence shown here is derived from an EMBL/GenBank/DDBJ whole genome shotgun (WGS) entry which is preliminary data.</text>
</comment>
<dbReference type="Pfam" id="PF13524">
    <property type="entry name" value="Glyco_trans_1_2"/>
    <property type="match status" value="1"/>
</dbReference>
<evidence type="ECO:0000313" key="3">
    <source>
        <dbReference type="Proteomes" id="UP000433181"/>
    </source>
</evidence>
<keyword evidence="3" id="KW-1185">Reference proteome</keyword>
<dbReference type="AlphaFoldDB" id="A0A6I2U8Y1"/>
<dbReference type="InterPro" id="IPR055259">
    <property type="entry name" value="YkvP/CgeB_Glyco_trans-like"/>
</dbReference>
<gene>
    <name evidence="2" type="ORF">FYJ84_02445</name>
</gene>
<sequence>MMTEKNADKYIIVFWGAGNHPSLLPISMGLADGFRELGKNVAFCDCTDTECVNACFDLMRARQVAFCAGLNNFGMIWNVGEKEIFKTYKEYDVPHVSIMLDTPYNKAVSGFDDYCPKHIVTLLDKTAEEYVRLAYPDKAGKAIFLPLAGMESDNAEDVFARERCYDVVVSASTWGAGGTERQWHGNGVSSRVAKILDDTADYLEVNAEGVFAALKYVLQARGLQGDEYLRRMLPYCWDLLLYIKSYRRLKAVELLARNDIPVDVFGNGWDIVPFAGKLKLHGPVSYEQSLEIASQAKIIFQDQAEFNHGAHDRVFTGMLNGAVVVSEFSHYLAEEFEAGRDLFMFDWQNGDKQVQVIHELLADESKRLSVAVSAYGKAVRRHRWANRAERILEAVDVLYGVEV</sequence>
<name>A0A6I2U8Y1_9FIRM</name>
<evidence type="ECO:0000259" key="1">
    <source>
        <dbReference type="Pfam" id="PF13524"/>
    </source>
</evidence>
<protein>
    <submittedName>
        <fullName evidence="2">Glycosyltransferase family 1 protein</fullName>
    </submittedName>
</protein>
<evidence type="ECO:0000313" key="2">
    <source>
        <dbReference type="EMBL" id="MSU07848.1"/>
    </source>
</evidence>
<keyword evidence="2" id="KW-0808">Transferase</keyword>
<accession>A0A6I2U8Y1</accession>
<dbReference type="Proteomes" id="UP000433181">
    <property type="component" value="Unassembled WGS sequence"/>
</dbReference>
<dbReference type="EMBL" id="VUNR01000003">
    <property type="protein sequence ID" value="MSU07848.1"/>
    <property type="molecule type" value="Genomic_DNA"/>
</dbReference>
<proteinExistence type="predicted"/>